<sequence>MGGTTFEMRQCRFVFCGAEDDEPFSVLLPVEPAPTLQVVRSHFPFEGRFHFRLQEVTSGGNYVWRDLVDESTVIPIDALLKVLQVSSTPEEYPVYSSQVDNTNELESFQRSFRESYDDSACSGDHERSSKGSNKQPQQQSSSAAPQLNALWKNTKHHLNKTTAKVWETVEFTAGRYFGSQSGAEKPTAAALQNLAAASALSRTPFSDSNRDHMDQIRRLWGAVVGDSGRPFARTSPVWVDEGGFPSDDPGATFKAHGVLALHALAFFTDVHRSASDEMRRGGYAYATEGLQVVSILVEVLDLDSGRFLERDEVYWKVFEDPIGWYELFSVAFHAHHTFWRQQGKGASSTSTSSTSTRDRSFQPSPLDLTKQFVCRLLMQAPKTVQDVVTLADTIY</sequence>
<dbReference type="OrthoDB" id="9996127at2759"/>
<accession>W4H3L4</accession>
<feature type="region of interest" description="Disordered" evidence="1">
    <location>
        <begin position="343"/>
        <end position="363"/>
    </location>
</feature>
<gene>
    <name evidence="3" type="ORF">H257_01729</name>
</gene>
<dbReference type="EMBL" id="KI913116">
    <property type="protein sequence ID" value="ETV86575.1"/>
    <property type="molecule type" value="Genomic_DNA"/>
</dbReference>
<feature type="domain" description="ELMO" evidence="2">
    <location>
        <begin position="211"/>
        <end position="364"/>
    </location>
</feature>
<organism evidence="3">
    <name type="scientific">Aphanomyces astaci</name>
    <name type="common">Crayfish plague agent</name>
    <dbReference type="NCBI Taxonomy" id="112090"/>
    <lineage>
        <taxon>Eukaryota</taxon>
        <taxon>Sar</taxon>
        <taxon>Stramenopiles</taxon>
        <taxon>Oomycota</taxon>
        <taxon>Saprolegniomycetes</taxon>
        <taxon>Saprolegniales</taxon>
        <taxon>Verrucalvaceae</taxon>
        <taxon>Aphanomyces</taxon>
    </lineage>
</organism>
<protein>
    <recommendedName>
        <fullName evidence="2">ELMO domain-containing protein</fullName>
    </recommendedName>
</protein>
<dbReference type="PANTHER" id="PTHR12771:SF56">
    <property type="entry name" value="CED-12"/>
    <property type="match status" value="1"/>
</dbReference>
<feature type="compositionally biased region" description="Low complexity" evidence="1">
    <location>
        <begin position="130"/>
        <end position="144"/>
    </location>
</feature>
<dbReference type="PROSITE" id="PS51335">
    <property type="entry name" value="ELMO"/>
    <property type="match status" value="1"/>
</dbReference>
<evidence type="ECO:0000259" key="2">
    <source>
        <dbReference type="PROSITE" id="PS51335"/>
    </source>
</evidence>
<evidence type="ECO:0000313" key="3">
    <source>
        <dbReference type="EMBL" id="ETV86575.1"/>
    </source>
</evidence>
<reference evidence="3" key="1">
    <citation type="submission" date="2013-12" db="EMBL/GenBank/DDBJ databases">
        <title>The Genome Sequence of Aphanomyces astaci APO3.</title>
        <authorList>
            <consortium name="The Broad Institute Genomics Platform"/>
            <person name="Russ C."/>
            <person name="Tyler B."/>
            <person name="van West P."/>
            <person name="Dieguez-Uribeondo J."/>
            <person name="Young S.K."/>
            <person name="Zeng Q."/>
            <person name="Gargeya S."/>
            <person name="Fitzgerald M."/>
            <person name="Abouelleil A."/>
            <person name="Alvarado L."/>
            <person name="Chapman S.B."/>
            <person name="Gainer-Dewar J."/>
            <person name="Goldberg J."/>
            <person name="Griggs A."/>
            <person name="Gujja S."/>
            <person name="Hansen M."/>
            <person name="Howarth C."/>
            <person name="Imamovic A."/>
            <person name="Ireland A."/>
            <person name="Larimer J."/>
            <person name="McCowan C."/>
            <person name="Murphy C."/>
            <person name="Pearson M."/>
            <person name="Poon T.W."/>
            <person name="Priest M."/>
            <person name="Roberts A."/>
            <person name="Saif S."/>
            <person name="Shea T."/>
            <person name="Sykes S."/>
            <person name="Wortman J."/>
            <person name="Nusbaum C."/>
            <person name="Birren B."/>
        </authorList>
    </citation>
    <scope>NUCLEOTIDE SEQUENCE [LARGE SCALE GENOMIC DNA]</scope>
    <source>
        <strain evidence="3">APO3</strain>
    </source>
</reference>
<dbReference type="Pfam" id="PF04727">
    <property type="entry name" value="ELMO_CED12"/>
    <property type="match status" value="1"/>
</dbReference>
<dbReference type="RefSeq" id="XP_009823374.1">
    <property type="nucleotide sequence ID" value="XM_009825072.1"/>
</dbReference>
<dbReference type="VEuPathDB" id="FungiDB:H257_01729"/>
<dbReference type="InterPro" id="IPR006816">
    <property type="entry name" value="ELMO_dom"/>
</dbReference>
<dbReference type="AlphaFoldDB" id="W4H3L4"/>
<feature type="region of interest" description="Disordered" evidence="1">
    <location>
        <begin position="116"/>
        <end position="144"/>
    </location>
</feature>
<dbReference type="GeneID" id="20803725"/>
<name>W4H3L4_APHAT</name>
<evidence type="ECO:0000256" key="1">
    <source>
        <dbReference type="SAM" id="MobiDB-lite"/>
    </source>
</evidence>
<dbReference type="PANTHER" id="PTHR12771">
    <property type="entry name" value="ENGULFMENT AND CELL MOTILITY"/>
    <property type="match status" value="1"/>
</dbReference>
<dbReference type="InterPro" id="IPR050868">
    <property type="entry name" value="ELMO_domain-containing"/>
</dbReference>
<proteinExistence type="predicted"/>